<feature type="compositionally biased region" description="Acidic residues" evidence="1">
    <location>
        <begin position="59"/>
        <end position="71"/>
    </location>
</feature>
<dbReference type="EMBL" id="SRHY01000003">
    <property type="protein sequence ID" value="TFJ93962.1"/>
    <property type="molecule type" value="Genomic_DNA"/>
</dbReference>
<reference evidence="4 5" key="1">
    <citation type="submission" date="2019-03" db="EMBL/GenBank/DDBJ databases">
        <title>Genome sequence of Lentibacillus salicampi ATCC BAA-719.</title>
        <authorList>
            <person name="Maclea K.S."/>
            <person name="Simoes Junior M."/>
        </authorList>
    </citation>
    <scope>NUCLEOTIDE SEQUENCE [LARGE SCALE GENOMIC DNA]</scope>
    <source>
        <strain evidence="4 5">ATCC BAA-719</strain>
    </source>
</reference>
<evidence type="ECO:0000259" key="3">
    <source>
        <dbReference type="SMART" id="SM00909"/>
    </source>
</evidence>
<dbReference type="InterPro" id="IPR019606">
    <property type="entry name" value="GerMN"/>
</dbReference>
<organism evidence="4 5">
    <name type="scientific">Lentibacillus salicampi</name>
    <dbReference type="NCBI Taxonomy" id="175306"/>
    <lineage>
        <taxon>Bacteria</taxon>
        <taxon>Bacillati</taxon>
        <taxon>Bacillota</taxon>
        <taxon>Bacilli</taxon>
        <taxon>Bacillales</taxon>
        <taxon>Bacillaceae</taxon>
        <taxon>Lentibacillus</taxon>
    </lineage>
</organism>
<sequence length="366" mass="40140">MQKRSLLLLSLTVFLTIILSGCFQGEQSLDNEEGEMDPPKDAEAVDDLEDKPGEKTSAEGEENQEDTEEDTSSGTVDRQLYLLDANGMVASQTLQLPQAESNAVAQQAMEYLVKDGPVASLLPNGFQAVLPAGTEILGVNLKDNGTMVVDVSGEFENYKAEQELEILQAMTYTATQFENVDKLKLRIDGQQQETMPVDGTPIGEGYSRVNGINLVQSNTVDLLSSEPVTLYYPSAQGDNEYFVPVTQHIEVEDSDLYGSMVQALMQGPSADTNLQHVFNNATELTNHPSLKEGVLEVVFNQNVLQDEGQSVISNEVMETLVRTLTQDEAIEAVEVKVEDVETLFNENGEPYTEPVTAQNFISTEKL</sequence>
<evidence type="ECO:0000313" key="5">
    <source>
        <dbReference type="Proteomes" id="UP000298484"/>
    </source>
</evidence>
<name>A0A4Y9AF37_9BACI</name>
<proteinExistence type="predicted"/>
<feature type="domain" description="GerMN" evidence="3">
    <location>
        <begin position="105"/>
        <end position="196"/>
    </location>
</feature>
<evidence type="ECO:0000313" key="4">
    <source>
        <dbReference type="EMBL" id="TFJ93962.1"/>
    </source>
</evidence>
<dbReference type="RefSeq" id="WP_135108735.1">
    <property type="nucleotide sequence ID" value="NZ_SRHY01000003.1"/>
</dbReference>
<gene>
    <name evidence="4" type="ORF">E4U82_03875</name>
</gene>
<feature type="domain" description="GerMN" evidence="3">
    <location>
        <begin position="257"/>
        <end position="344"/>
    </location>
</feature>
<keyword evidence="2" id="KW-0732">Signal</keyword>
<dbReference type="SMART" id="SM00909">
    <property type="entry name" value="Germane"/>
    <property type="match status" value="2"/>
</dbReference>
<accession>A0A4Y9AF37</accession>
<dbReference type="Pfam" id="PF10646">
    <property type="entry name" value="Germane"/>
    <property type="match status" value="2"/>
</dbReference>
<feature type="signal peptide" evidence="2">
    <location>
        <begin position="1"/>
        <end position="25"/>
    </location>
</feature>
<feature type="region of interest" description="Disordered" evidence="1">
    <location>
        <begin position="29"/>
        <end position="76"/>
    </location>
</feature>
<evidence type="ECO:0000256" key="1">
    <source>
        <dbReference type="SAM" id="MobiDB-lite"/>
    </source>
</evidence>
<dbReference type="AlphaFoldDB" id="A0A4Y9AF37"/>
<dbReference type="Proteomes" id="UP000298484">
    <property type="component" value="Unassembled WGS sequence"/>
</dbReference>
<dbReference type="PROSITE" id="PS51257">
    <property type="entry name" value="PROKAR_LIPOPROTEIN"/>
    <property type="match status" value="1"/>
</dbReference>
<feature type="chain" id="PRO_5021431385" evidence="2">
    <location>
        <begin position="26"/>
        <end position="366"/>
    </location>
</feature>
<dbReference type="OrthoDB" id="1715058at2"/>
<protein>
    <submittedName>
        <fullName evidence="4">Spore gernimation protein</fullName>
    </submittedName>
</protein>
<evidence type="ECO:0000256" key="2">
    <source>
        <dbReference type="SAM" id="SignalP"/>
    </source>
</evidence>
<comment type="caution">
    <text evidence="4">The sequence shown here is derived from an EMBL/GenBank/DDBJ whole genome shotgun (WGS) entry which is preliminary data.</text>
</comment>
<keyword evidence="5" id="KW-1185">Reference proteome</keyword>